<comment type="caution">
    <text evidence="2">The sequence shown here is derived from an EMBL/GenBank/DDBJ whole genome shotgun (WGS) entry which is preliminary data.</text>
</comment>
<gene>
    <name evidence="2" type="ORF">H9626_02260</name>
</gene>
<dbReference type="EMBL" id="JACSPQ010000001">
    <property type="protein sequence ID" value="MBD8001044.1"/>
    <property type="molecule type" value="Genomic_DNA"/>
</dbReference>
<evidence type="ECO:0000259" key="1">
    <source>
        <dbReference type="Pfam" id="PF12728"/>
    </source>
</evidence>
<proteinExistence type="predicted"/>
<keyword evidence="3" id="KW-1185">Reference proteome</keyword>
<dbReference type="RefSeq" id="WP_191709849.1">
    <property type="nucleotide sequence ID" value="NZ_JACSPQ010000001.1"/>
</dbReference>
<evidence type="ECO:0000313" key="2">
    <source>
        <dbReference type="EMBL" id="MBD8001044.1"/>
    </source>
</evidence>
<protein>
    <submittedName>
        <fullName evidence="2">Helix-turn-helix domain-containing protein</fullName>
    </submittedName>
</protein>
<accession>A0ABR8V8F3</accession>
<name>A0ABR8V8F3_9BACT</name>
<evidence type="ECO:0000313" key="3">
    <source>
        <dbReference type="Proteomes" id="UP000616346"/>
    </source>
</evidence>
<organism evidence="2 3">
    <name type="scientific">Phocaeicola faecium</name>
    <dbReference type="NCBI Taxonomy" id="2762213"/>
    <lineage>
        <taxon>Bacteria</taxon>
        <taxon>Pseudomonadati</taxon>
        <taxon>Bacteroidota</taxon>
        <taxon>Bacteroidia</taxon>
        <taxon>Bacteroidales</taxon>
        <taxon>Bacteroidaceae</taxon>
        <taxon>Phocaeicola</taxon>
    </lineage>
</organism>
<sequence length="122" mass="14243">MQNEKSISFDKLPEAVGYLTEQVIELKKMVSELKPPSSEKRVLIEIEDACRIIHKAKTTVYTLVRKGMLPAYKKGKKLYFYEDELLAWVENGRKKTSEQNYDEVLANMQSGMRRKPKPRTNF</sequence>
<dbReference type="InterPro" id="IPR041657">
    <property type="entry name" value="HTH_17"/>
</dbReference>
<feature type="domain" description="Helix-turn-helix" evidence="1">
    <location>
        <begin position="46"/>
        <end position="92"/>
    </location>
</feature>
<dbReference type="Proteomes" id="UP000616346">
    <property type="component" value="Unassembled WGS sequence"/>
</dbReference>
<dbReference type="Pfam" id="PF12728">
    <property type="entry name" value="HTH_17"/>
    <property type="match status" value="1"/>
</dbReference>
<reference evidence="2 3" key="1">
    <citation type="submission" date="2020-08" db="EMBL/GenBank/DDBJ databases">
        <title>A Genomic Blueprint of the Chicken Gut Microbiome.</title>
        <authorList>
            <person name="Gilroy R."/>
            <person name="Ravi A."/>
            <person name="Getino M."/>
            <person name="Pursley I."/>
            <person name="Horton D.L."/>
            <person name="Alikhan N.-F."/>
            <person name="Baker D."/>
            <person name="Gharbi K."/>
            <person name="Hall N."/>
            <person name="Watson M."/>
            <person name="Adriaenssens E.M."/>
            <person name="Foster-Nyarko E."/>
            <person name="Jarju S."/>
            <person name="Secka A."/>
            <person name="Antonio M."/>
            <person name="Oren A."/>
            <person name="Chaudhuri R."/>
            <person name="La Ragione R.M."/>
            <person name="Hildebrand F."/>
            <person name="Pallen M.J."/>
        </authorList>
    </citation>
    <scope>NUCLEOTIDE SEQUENCE [LARGE SCALE GENOMIC DNA]</scope>
    <source>
        <strain evidence="2 3">Sa1YUN3</strain>
    </source>
</reference>